<dbReference type="InterPro" id="IPR000847">
    <property type="entry name" value="LysR_HTH_N"/>
</dbReference>
<dbReference type="Pfam" id="PF00126">
    <property type="entry name" value="HTH_1"/>
    <property type="match status" value="1"/>
</dbReference>
<comment type="similarity">
    <text evidence="1">Belongs to the LysR transcriptional regulatory family.</text>
</comment>
<accession>A0A1W0D167</accession>
<dbReference type="Gene3D" id="1.10.10.10">
    <property type="entry name" value="Winged helix-like DNA-binding domain superfamily/Winged helix DNA-binding domain"/>
    <property type="match status" value="1"/>
</dbReference>
<dbReference type="Pfam" id="PF03466">
    <property type="entry name" value="LysR_substrate"/>
    <property type="match status" value="1"/>
</dbReference>
<dbReference type="Gene3D" id="3.40.190.290">
    <property type="match status" value="1"/>
</dbReference>
<dbReference type="SUPFAM" id="SSF46785">
    <property type="entry name" value="Winged helix' DNA-binding domain"/>
    <property type="match status" value="1"/>
</dbReference>
<dbReference type="GO" id="GO:0003700">
    <property type="term" value="F:DNA-binding transcription factor activity"/>
    <property type="evidence" value="ECO:0007669"/>
    <property type="project" value="InterPro"/>
</dbReference>
<evidence type="ECO:0000256" key="4">
    <source>
        <dbReference type="ARBA" id="ARBA00023163"/>
    </source>
</evidence>
<proteinExistence type="inferred from homology"/>
<dbReference type="InterPro" id="IPR005119">
    <property type="entry name" value="LysR_subst-bd"/>
</dbReference>
<protein>
    <submittedName>
        <fullName evidence="6">LysR family transcriptional regulator</fullName>
    </submittedName>
</protein>
<evidence type="ECO:0000313" key="6">
    <source>
        <dbReference type="EMBL" id="OQS40767.1"/>
    </source>
</evidence>
<keyword evidence="2" id="KW-0805">Transcription regulation</keyword>
<dbReference type="InterPro" id="IPR058163">
    <property type="entry name" value="LysR-type_TF_proteobact-type"/>
</dbReference>
<reference evidence="6 7" key="1">
    <citation type="submission" date="2017-02" db="EMBL/GenBank/DDBJ databases">
        <title>Chromobacterium haemolyticum H5244.</title>
        <authorList>
            <person name="Gulvik C.A."/>
        </authorList>
    </citation>
    <scope>NUCLEOTIDE SEQUENCE [LARGE SCALE GENOMIC DNA]</scope>
    <source>
        <strain evidence="6 7">H5244</strain>
    </source>
</reference>
<dbReference type="GO" id="GO:0043565">
    <property type="term" value="F:sequence-specific DNA binding"/>
    <property type="evidence" value="ECO:0007669"/>
    <property type="project" value="TreeGrafter"/>
</dbReference>
<dbReference type="InterPro" id="IPR036388">
    <property type="entry name" value="WH-like_DNA-bd_sf"/>
</dbReference>
<evidence type="ECO:0000256" key="1">
    <source>
        <dbReference type="ARBA" id="ARBA00009437"/>
    </source>
</evidence>
<keyword evidence="4" id="KW-0804">Transcription</keyword>
<dbReference type="Proteomes" id="UP000192721">
    <property type="component" value="Unassembled WGS sequence"/>
</dbReference>
<dbReference type="AlphaFoldDB" id="A0A1W0D167"/>
<organism evidence="6 7">
    <name type="scientific">Chromobacterium haemolyticum</name>
    <dbReference type="NCBI Taxonomy" id="394935"/>
    <lineage>
        <taxon>Bacteria</taxon>
        <taxon>Pseudomonadati</taxon>
        <taxon>Pseudomonadota</taxon>
        <taxon>Betaproteobacteria</taxon>
        <taxon>Neisseriales</taxon>
        <taxon>Chromobacteriaceae</taxon>
        <taxon>Chromobacterium</taxon>
    </lineage>
</organism>
<dbReference type="EMBL" id="MUKV01000010">
    <property type="protein sequence ID" value="OQS40767.1"/>
    <property type="molecule type" value="Genomic_DNA"/>
</dbReference>
<name>A0A1W0D167_9NEIS</name>
<evidence type="ECO:0000259" key="5">
    <source>
        <dbReference type="PROSITE" id="PS50931"/>
    </source>
</evidence>
<dbReference type="SUPFAM" id="SSF53850">
    <property type="entry name" value="Periplasmic binding protein-like II"/>
    <property type="match status" value="1"/>
</dbReference>
<keyword evidence="3" id="KW-0238">DNA-binding</keyword>
<dbReference type="PROSITE" id="PS50931">
    <property type="entry name" value="HTH_LYSR"/>
    <property type="match status" value="1"/>
</dbReference>
<dbReference type="InterPro" id="IPR036390">
    <property type="entry name" value="WH_DNA-bd_sf"/>
</dbReference>
<sequence>MFDWNDIRYFLALQRSGKLLAAARQLRTTHATVARHIEQLERQLGQPLFVQQPDGYQLTAAGRQLLPLAEQLENTASRMQDEARVGHVEVAGLVRLGAPEGLGSLFLSRHLPRLMARYPALEIDLVSVPRFVSITNREVDIAIALERPQANMVVTRKLTDYCLGLYATPTYLDAHEPIREREDLAGHPIVGYVDDLLFSRELMFHRGLCRNPLINLRCTSVVGQQQAALADGGIAVLPYYLTYDDARLRQLLPELRIIRSYWISGRSDIRRTLRYRVVWDFVVDVCQSMQWLLLQQPTQQNESIDAG</sequence>
<feature type="domain" description="HTH lysR-type" evidence="5">
    <location>
        <begin position="2"/>
        <end position="59"/>
    </location>
</feature>
<comment type="caution">
    <text evidence="6">The sequence shown here is derived from an EMBL/GenBank/DDBJ whole genome shotgun (WGS) entry which is preliminary data.</text>
</comment>
<evidence type="ECO:0000256" key="2">
    <source>
        <dbReference type="ARBA" id="ARBA00023015"/>
    </source>
</evidence>
<dbReference type="PANTHER" id="PTHR30537:SF3">
    <property type="entry name" value="TRANSCRIPTIONAL REGULATORY PROTEIN"/>
    <property type="match status" value="1"/>
</dbReference>
<evidence type="ECO:0000313" key="7">
    <source>
        <dbReference type="Proteomes" id="UP000192721"/>
    </source>
</evidence>
<dbReference type="RefSeq" id="WP_081555422.1">
    <property type="nucleotide sequence ID" value="NZ_JBBIGS010000001.1"/>
</dbReference>
<evidence type="ECO:0000256" key="3">
    <source>
        <dbReference type="ARBA" id="ARBA00023125"/>
    </source>
</evidence>
<dbReference type="GO" id="GO:0006351">
    <property type="term" value="P:DNA-templated transcription"/>
    <property type="evidence" value="ECO:0007669"/>
    <property type="project" value="TreeGrafter"/>
</dbReference>
<gene>
    <name evidence="6" type="ORF">B0T45_10310</name>
</gene>
<dbReference type="PANTHER" id="PTHR30537">
    <property type="entry name" value="HTH-TYPE TRANSCRIPTIONAL REGULATOR"/>
    <property type="match status" value="1"/>
</dbReference>